<evidence type="ECO:0000256" key="1">
    <source>
        <dbReference type="SAM" id="MobiDB-lite"/>
    </source>
</evidence>
<evidence type="ECO:0008006" key="5">
    <source>
        <dbReference type="Google" id="ProtNLM"/>
    </source>
</evidence>
<feature type="chain" id="PRO_5031430235" description="CsbD family protein" evidence="2">
    <location>
        <begin position="20"/>
        <end position="121"/>
    </location>
</feature>
<evidence type="ECO:0000313" key="3">
    <source>
        <dbReference type="EMBL" id="NKE65499.1"/>
    </source>
</evidence>
<dbReference type="EMBL" id="VTOX01000002">
    <property type="protein sequence ID" value="NKE65499.1"/>
    <property type="molecule type" value="Genomic_DNA"/>
</dbReference>
<feature type="compositionally biased region" description="Basic and acidic residues" evidence="1">
    <location>
        <begin position="99"/>
        <end position="121"/>
    </location>
</feature>
<proteinExistence type="predicted"/>
<keyword evidence="2" id="KW-0732">Signal</keyword>
<dbReference type="Proteomes" id="UP000521868">
    <property type="component" value="Unassembled WGS sequence"/>
</dbReference>
<feature type="compositionally biased region" description="Basic and acidic residues" evidence="1">
    <location>
        <begin position="54"/>
        <end position="80"/>
    </location>
</feature>
<evidence type="ECO:0000256" key="2">
    <source>
        <dbReference type="SAM" id="SignalP"/>
    </source>
</evidence>
<dbReference type="AlphaFoldDB" id="A0A7X6I5W5"/>
<feature type="region of interest" description="Disordered" evidence="1">
    <location>
        <begin position="17"/>
        <end position="121"/>
    </location>
</feature>
<feature type="compositionally biased region" description="Basic and acidic residues" evidence="1">
    <location>
        <begin position="23"/>
        <end position="36"/>
    </location>
</feature>
<accession>A0A7X6I5W5</accession>
<evidence type="ECO:0000313" key="4">
    <source>
        <dbReference type="Proteomes" id="UP000521868"/>
    </source>
</evidence>
<name>A0A7X6I5W5_9BURK</name>
<gene>
    <name evidence="3" type="ORF">RAMLITH_06660</name>
</gene>
<sequence length="121" mass="13193">MKMAAFLAAAALACGSAMAADSATEHGQRASSEHPAKASSGGVVDKTKRAFSRMGDKIRHTGERLGQKLGTDKDSRHDTRAMGASGSDRAQDQTQAQDQGRRQRMDDAYANWRDKQQQERR</sequence>
<protein>
    <recommendedName>
        <fullName evidence="5">CsbD family protein</fullName>
    </recommendedName>
</protein>
<comment type="caution">
    <text evidence="3">The sequence shown here is derived from an EMBL/GenBank/DDBJ whole genome shotgun (WGS) entry which is preliminary data.</text>
</comment>
<keyword evidence="4" id="KW-1185">Reference proteome</keyword>
<organism evidence="3 4">
    <name type="scientific">Ramlibacter lithotrophicus</name>
    <dbReference type="NCBI Taxonomy" id="2606681"/>
    <lineage>
        <taxon>Bacteria</taxon>
        <taxon>Pseudomonadati</taxon>
        <taxon>Pseudomonadota</taxon>
        <taxon>Betaproteobacteria</taxon>
        <taxon>Burkholderiales</taxon>
        <taxon>Comamonadaceae</taxon>
        <taxon>Ramlibacter</taxon>
    </lineage>
</organism>
<feature type="signal peptide" evidence="2">
    <location>
        <begin position="1"/>
        <end position="19"/>
    </location>
</feature>
<dbReference type="RefSeq" id="WP_168106619.1">
    <property type="nucleotide sequence ID" value="NZ_VTOX01000002.1"/>
</dbReference>
<reference evidence="3 4" key="1">
    <citation type="journal article" date="2020" name="Nature">
        <title>Bacterial chemolithoautotrophy via manganese oxidation.</title>
        <authorList>
            <person name="Yu H."/>
            <person name="Leadbetter J.R."/>
        </authorList>
    </citation>
    <scope>NUCLEOTIDE SEQUENCE [LARGE SCALE GENOMIC DNA]</scope>
    <source>
        <strain evidence="3 4">RBP-1</strain>
    </source>
</reference>